<dbReference type="AlphaFoldDB" id="A0A7V6DQ08"/>
<evidence type="ECO:0000256" key="9">
    <source>
        <dbReference type="ARBA" id="ARBA00022695"/>
    </source>
</evidence>
<comment type="cofactor">
    <cofactor evidence="1">
        <name>Mg(2+)</name>
        <dbReference type="ChEBI" id="CHEBI:18420"/>
    </cofactor>
</comment>
<keyword evidence="10" id="KW-0235">DNA replication</keyword>
<dbReference type="GO" id="GO:0004527">
    <property type="term" value="F:exonuclease activity"/>
    <property type="evidence" value="ECO:0007669"/>
    <property type="project" value="UniProtKB-KW"/>
</dbReference>
<dbReference type="InterPro" id="IPR022311">
    <property type="entry name" value="PolX-like"/>
</dbReference>
<keyword evidence="25" id="KW-0269">Exonuclease</keyword>
<dbReference type="SMART" id="SM00278">
    <property type="entry name" value="HhH1"/>
    <property type="match status" value="2"/>
</dbReference>
<evidence type="ECO:0000256" key="11">
    <source>
        <dbReference type="ARBA" id="ARBA00022763"/>
    </source>
</evidence>
<evidence type="ECO:0000256" key="3">
    <source>
        <dbReference type="ARBA" id="ARBA00012417"/>
    </source>
</evidence>
<dbReference type="Pfam" id="PF14716">
    <property type="entry name" value="HHH_8"/>
    <property type="match status" value="1"/>
</dbReference>
<evidence type="ECO:0000256" key="19">
    <source>
        <dbReference type="ARBA" id="ARBA00044678"/>
    </source>
</evidence>
<dbReference type="SMART" id="SM00483">
    <property type="entry name" value="POLXc"/>
    <property type="match status" value="1"/>
</dbReference>
<keyword evidence="11" id="KW-0227">DNA damage</keyword>
<dbReference type="SMART" id="SM00481">
    <property type="entry name" value="POLIIIAc"/>
    <property type="match status" value="1"/>
</dbReference>
<feature type="domain" description="Helix-hairpin-helix DNA-binding motif class 1" evidence="22">
    <location>
        <begin position="53"/>
        <end position="72"/>
    </location>
</feature>
<evidence type="ECO:0000256" key="17">
    <source>
        <dbReference type="ARBA" id="ARBA00035726"/>
    </source>
</evidence>
<sequence length="574" mass="64424">MKNKEIARIFAELSEYLEMEGVQFKPYAYQKAALTLETLKDDVADLYAKGGLKALKSIPGVGESIAHKIEEYLKTGKIAYYEEFKRKLPINLDEIVGVEGVGPKKAKVLYETLGITNLEELEEAARANKIAPLFRFGEKTEKNILQAIEFLKGSKGRFLLGEILPIAMDVLEKLRDFPEVERADVAGSVRRMRETIGDVDILAISGNPADVMDFFVSLPGVVKVWGKGATKSSVHMKEGFDMDLRVIAPESYGAALQYFTGSKDHNIALRKIAMDKGYKLSEYGLFQGDELIAAKTEEEVYAKLDMPYIPPEIRENRGEIEAALKGRLPDLIGYHDLKGDLHVHCNWDGGANSLEEIVQAALDLGYEYVGISDHTKYLKIERGLDEDQLIARNKEIDQLNEKLSQEGKSFRVLKGCEANILADGSIDIVAEVLAQLDYVIAGVHSHFRMPRADMTKRILTAMHNPHVDIISHPTGRILKRREEYEVVFDDLLQAAKETGTILEINSYPDRLDLGDINIRAAKELGVRMVINTDTHNVNQLHLMKFGISQARRGWAEKKDIINAWPVKDLLNMLK</sequence>
<dbReference type="InterPro" id="IPR043519">
    <property type="entry name" value="NT_sf"/>
</dbReference>
<dbReference type="Pfam" id="PF14520">
    <property type="entry name" value="HHH_5"/>
    <property type="match status" value="1"/>
</dbReference>
<comment type="function">
    <text evidence="20">Repair polymerase that plays a key role in base-excision repair. During this process, the damaged base is excised by specific DNA glycosylases, the DNA backbone is nicked at the abasic site by an apurinic/apyrimidic (AP) endonuclease, and POLB removes 5'-deoxyribose-phosphate from the preincised AP site acting as a 5'-deoxyribose-phosphate lyase (5'-dRP lyase); through its DNA polymerase activity, it adds one nucleotide to the 3' end of the arising single-nucleotide gap. Conducts 'gap-filling' DNA synthesis in a stepwise distributive fashion rather than in a processive fashion as for other DNA polymerases. It is also able to cleave sugar-phosphate bonds 3' to an intact AP site, acting as an AP lyase.</text>
</comment>
<dbReference type="CDD" id="cd07436">
    <property type="entry name" value="PHP_PolX"/>
    <property type="match status" value="1"/>
</dbReference>
<keyword evidence="9" id="KW-0548">Nucleotidyltransferase</keyword>
<keyword evidence="25" id="KW-0540">Nuclease</keyword>
<keyword evidence="13" id="KW-0239">DNA-directed DNA polymerase</keyword>
<keyword evidence="14" id="KW-0915">Sodium</keyword>
<comment type="caution">
    <text evidence="25">The sequence shown here is derived from an EMBL/GenBank/DDBJ whole genome shotgun (WGS) entry which is preliminary data.</text>
</comment>
<dbReference type="InterPro" id="IPR004013">
    <property type="entry name" value="PHP_dom"/>
</dbReference>
<dbReference type="Gene3D" id="1.10.150.20">
    <property type="entry name" value="5' to 3' exonuclease, C-terminal subdomain"/>
    <property type="match status" value="1"/>
</dbReference>
<evidence type="ECO:0000256" key="20">
    <source>
        <dbReference type="ARBA" id="ARBA00045548"/>
    </source>
</evidence>
<dbReference type="InterPro" id="IPR003583">
    <property type="entry name" value="Hlx-hairpin-Hlx_DNA-bd_motif"/>
</dbReference>
<gene>
    <name evidence="25" type="primary">polX</name>
    <name evidence="25" type="ORF">ENV52_08370</name>
</gene>
<evidence type="ECO:0000256" key="4">
    <source>
        <dbReference type="ARBA" id="ARBA00012720"/>
    </source>
</evidence>
<dbReference type="Pfam" id="PF02811">
    <property type="entry name" value="PHP"/>
    <property type="match status" value="1"/>
</dbReference>
<dbReference type="NCBIfam" id="NF006375">
    <property type="entry name" value="PRK08609.1"/>
    <property type="match status" value="1"/>
</dbReference>
<dbReference type="InterPro" id="IPR027421">
    <property type="entry name" value="DNA_pol_lamdba_lyase_dom_sf"/>
</dbReference>
<dbReference type="PANTHER" id="PTHR36928:SF1">
    <property type="entry name" value="PHOSPHATASE YCDX-RELATED"/>
    <property type="match status" value="1"/>
</dbReference>
<dbReference type="SUPFAM" id="SSF81301">
    <property type="entry name" value="Nucleotidyltransferase"/>
    <property type="match status" value="1"/>
</dbReference>
<dbReference type="InterPro" id="IPR002008">
    <property type="entry name" value="DNA_pol_X_beta-like"/>
</dbReference>
<dbReference type="GO" id="GO:0003677">
    <property type="term" value="F:DNA binding"/>
    <property type="evidence" value="ECO:0007669"/>
    <property type="project" value="InterPro"/>
</dbReference>
<dbReference type="Gene3D" id="3.30.460.10">
    <property type="entry name" value="Beta Polymerase, domain 2"/>
    <property type="match status" value="1"/>
</dbReference>
<comment type="catalytic activity">
    <reaction evidence="18">
        <text>2'-deoxyribonucleotide-(2'-deoxyribose 5'-phosphate)-2'-deoxyribonucleotide-DNA = a 3'-end 2'-deoxyribonucleotide-(2,3-dehydro-2,3-deoxyribose 5'-phosphate)-DNA + a 5'-end 5'-phospho-2'-deoxyribonucleoside-DNA + H(+)</text>
        <dbReference type="Rhea" id="RHEA:66592"/>
        <dbReference type="Rhea" id="RHEA-COMP:13180"/>
        <dbReference type="Rhea" id="RHEA-COMP:16897"/>
        <dbReference type="Rhea" id="RHEA-COMP:17067"/>
        <dbReference type="ChEBI" id="CHEBI:15378"/>
        <dbReference type="ChEBI" id="CHEBI:136412"/>
        <dbReference type="ChEBI" id="CHEBI:157695"/>
        <dbReference type="ChEBI" id="CHEBI:167181"/>
        <dbReference type="EC" id="4.2.99.18"/>
    </reaction>
</comment>
<keyword evidence="12" id="KW-0832">Ubl conjugation</keyword>
<accession>A0A7V6DQ08</accession>
<evidence type="ECO:0000256" key="13">
    <source>
        <dbReference type="ARBA" id="ARBA00022932"/>
    </source>
</evidence>
<keyword evidence="6" id="KW-0488">Methylation</keyword>
<evidence type="ECO:0000256" key="10">
    <source>
        <dbReference type="ARBA" id="ARBA00022705"/>
    </source>
</evidence>
<dbReference type="GO" id="GO:0042578">
    <property type="term" value="F:phosphoric ester hydrolase activity"/>
    <property type="evidence" value="ECO:0007669"/>
    <property type="project" value="TreeGrafter"/>
</dbReference>
<dbReference type="GO" id="GO:0140078">
    <property type="term" value="F:class I DNA-(apurinic or apyrimidinic site) endonuclease activity"/>
    <property type="evidence" value="ECO:0007669"/>
    <property type="project" value="UniProtKB-EC"/>
</dbReference>
<evidence type="ECO:0000256" key="2">
    <source>
        <dbReference type="ARBA" id="ARBA00004496"/>
    </source>
</evidence>
<dbReference type="SUPFAM" id="SSF89550">
    <property type="entry name" value="PHP domain-like"/>
    <property type="match status" value="1"/>
</dbReference>
<organism evidence="25">
    <name type="scientific">Desulfobacca acetoxidans</name>
    <dbReference type="NCBI Taxonomy" id="60893"/>
    <lineage>
        <taxon>Bacteria</taxon>
        <taxon>Pseudomonadati</taxon>
        <taxon>Thermodesulfobacteriota</taxon>
        <taxon>Desulfobaccia</taxon>
        <taxon>Desulfobaccales</taxon>
        <taxon>Desulfobaccaceae</taxon>
        <taxon>Desulfobacca</taxon>
    </lineage>
</organism>
<dbReference type="EC" id="4.2.99.18" evidence="4"/>
<evidence type="ECO:0000256" key="5">
    <source>
        <dbReference type="ARBA" id="ARBA00020020"/>
    </source>
</evidence>
<dbReference type="PANTHER" id="PTHR36928">
    <property type="entry name" value="PHOSPHATASE YCDX-RELATED"/>
    <property type="match status" value="1"/>
</dbReference>
<dbReference type="Pfam" id="PF14791">
    <property type="entry name" value="DNA_pol_B_thumb"/>
    <property type="match status" value="1"/>
</dbReference>
<evidence type="ECO:0000256" key="7">
    <source>
        <dbReference type="ARBA" id="ARBA00022634"/>
    </source>
</evidence>
<name>A0A7V6DQ08_9BACT</name>
<dbReference type="GO" id="GO:0005829">
    <property type="term" value="C:cytosol"/>
    <property type="evidence" value="ECO:0007669"/>
    <property type="project" value="TreeGrafter"/>
</dbReference>
<evidence type="ECO:0000256" key="8">
    <source>
        <dbReference type="ARBA" id="ARBA00022679"/>
    </source>
</evidence>
<dbReference type="CDD" id="cd00141">
    <property type="entry name" value="NT_POLXc"/>
    <property type="match status" value="1"/>
</dbReference>
<dbReference type="InterPro" id="IPR029398">
    <property type="entry name" value="PolB_thumb"/>
</dbReference>
<evidence type="ECO:0000313" key="25">
    <source>
        <dbReference type="EMBL" id="HHS29699.1"/>
    </source>
</evidence>
<evidence type="ECO:0000259" key="22">
    <source>
        <dbReference type="SMART" id="SM00278"/>
    </source>
</evidence>
<evidence type="ECO:0000256" key="1">
    <source>
        <dbReference type="ARBA" id="ARBA00001946"/>
    </source>
</evidence>
<protein>
    <recommendedName>
        <fullName evidence="5">DNA polymerase beta</fullName>
        <ecNumber evidence="3">2.7.7.7</ecNumber>
        <ecNumber evidence="4">4.2.99.18</ecNumber>
    </recommendedName>
    <alternativeName>
        <fullName evidence="16">5'-deoxyribose-phosphate lyase</fullName>
    </alternativeName>
    <alternativeName>
        <fullName evidence="17">AP lyase</fullName>
    </alternativeName>
</protein>
<dbReference type="GO" id="GO:0008270">
    <property type="term" value="F:zinc ion binding"/>
    <property type="evidence" value="ECO:0007669"/>
    <property type="project" value="TreeGrafter"/>
</dbReference>
<keyword evidence="15" id="KW-0234">DNA repair</keyword>
<proteinExistence type="predicted"/>
<dbReference type="InterPro" id="IPR037160">
    <property type="entry name" value="DNA_Pol_thumb_sf"/>
</dbReference>
<dbReference type="Gene3D" id="3.30.210.10">
    <property type="entry name" value="DNA polymerase, thumb domain"/>
    <property type="match status" value="1"/>
</dbReference>
<dbReference type="Gene3D" id="3.20.20.140">
    <property type="entry name" value="Metal-dependent hydrolases"/>
    <property type="match status" value="1"/>
</dbReference>
<dbReference type="SUPFAM" id="SSF47802">
    <property type="entry name" value="DNA polymerase beta, N-terminal domain-like"/>
    <property type="match status" value="1"/>
</dbReference>
<dbReference type="InterPro" id="IPR002054">
    <property type="entry name" value="DNA-dir_DNA_pol_X"/>
</dbReference>
<reference evidence="25" key="1">
    <citation type="journal article" date="2020" name="mSystems">
        <title>Genome- and Community-Level Interaction Insights into Carbon Utilization and Element Cycling Functions of Hydrothermarchaeota in Hydrothermal Sediment.</title>
        <authorList>
            <person name="Zhou Z."/>
            <person name="Liu Y."/>
            <person name="Xu W."/>
            <person name="Pan J."/>
            <person name="Luo Z.H."/>
            <person name="Li M."/>
        </authorList>
    </citation>
    <scope>NUCLEOTIDE SEQUENCE [LARGE SCALE GENOMIC DNA]</scope>
    <source>
        <strain evidence="25">SpSt-767</strain>
    </source>
</reference>
<evidence type="ECO:0000256" key="16">
    <source>
        <dbReference type="ARBA" id="ARBA00035717"/>
    </source>
</evidence>
<comment type="catalytic activity">
    <reaction evidence="21">
        <text>DNA(n) + a 2'-deoxyribonucleoside 5'-triphosphate = DNA(n+1) + diphosphate</text>
        <dbReference type="Rhea" id="RHEA:22508"/>
        <dbReference type="Rhea" id="RHEA-COMP:17339"/>
        <dbReference type="Rhea" id="RHEA-COMP:17340"/>
        <dbReference type="ChEBI" id="CHEBI:33019"/>
        <dbReference type="ChEBI" id="CHEBI:61560"/>
        <dbReference type="ChEBI" id="CHEBI:173112"/>
        <dbReference type="EC" id="2.7.7.7"/>
    </reaction>
</comment>
<evidence type="ECO:0000256" key="6">
    <source>
        <dbReference type="ARBA" id="ARBA00022481"/>
    </source>
</evidence>
<dbReference type="InterPro" id="IPR016195">
    <property type="entry name" value="Pol/histidinol_Pase-like"/>
</dbReference>
<dbReference type="FunFam" id="3.20.20.140:FF:000047">
    <property type="entry name" value="PHP domain-containing protein"/>
    <property type="match status" value="1"/>
</dbReference>
<dbReference type="PIRSF" id="PIRSF005047">
    <property type="entry name" value="UCP005047_YshC"/>
    <property type="match status" value="1"/>
</dbReference>
<evidence type="ECO:0000256" key="15">
    <source>
        <dbReference type="ARBA" id="ARBA00023204"/>
    </source>
</evidence>
<dbReference type="InterPro" id="IPR003141">
    <property type="entry name" value="Pol/His_phosphatase_N"/>
</dbReference>
<evidence type="ECO:0000259" key="23">
    <source>
        <dbReference type="SMART" id="SM00481"/>
    </source>
</evidence>
<feature type="domain" description="Helix-hairpin-helix DNA-binding motif class 1" evidence="22">
    <location>
        <begin position="93"/>
        <end position="112"/>
    </location>
</feature>
<dbReference type="EC" id="2.7.7.7" evidence="3"/>
<evidence type="ECO:0000256" key="18">
    <source>
        <dbReference type="ARBA" id="ARBA00044632"/>
    </source>
</evidence>
<dbReference type="PRINTS" id="PR00870">
    <property type="entry name" value="DNAPOLXBETA"/>
</dbReference>
<feature type="domain" description="Polymerase/histidinol phosphatase N-terminal" evidence="23">
    <location>
        <begin position="339"/>
        <end position="422"/>
    </location>
</feature>
<comment type="subcellular location">
    <subcellularLocation>
        <location evidence="2">Cytoplasm</location>
    </subcellularLocation>
</comment>
<evidence type="ECO:0000256" key="12">
    <source>
        <dbReference type="ARBA" id="ARBA00022843"/>
    </source>
</evidence>
<evidence type="ECO:0000259" key="24">
    <source>
        <dbReference type="SMART" id="SM00483"/>
    </source>
</evidence>
<evidence type="ECO:0000256" key="14">
    <source>
        <dbReference type="ARBA" id="ARBA00023053"/>
    </source>
</evidence>
<dbReference type="EMBL" id="DTGR01000135">
    <property type="protein sequence ID" value="HHS29699.1"/>
    <property type="molecule type" value="Genomic_DNA"/>
</dbReference>
<keyword evidence="25" id="KW-0378">Hydrolase</keyword>
<dbReference type="GO" id="GO:0003887">
    <property type="term" value="F:DNA-directed DNA polymerase activity"/>
    <property type="evidence" value="ECO:0007669"/>
    <property type="project" value="UniProtKB-KW"/>
</dbReference>
<keyword evidence="7" id="KW-0237">DNA synthesis</keyword>
<dbReference type="InterPro" id="IPR010996">
    <property type="entry name" value="HHH_MUS81"/>
</dbReference>
<dbReference type="InterPro" id="IPR047967">
    <property type="entry name" value="PolX_PHP"/>
</dbReference>
<keyword evidence="8" id="KW-0808">Transferase</keyword>
<dbReference type="Gene3D" id="1.10.150.110">
    <property type="entry name" value="DNA polymerase beta, N-terminal domain-like"/>
    <property type="match status" value="1"/>
</dbReference>
<evidence type="ECO:0000256" key="21">
    <source>
        <dbReference type="ARBA" id="ARBA00049244"/>
    </source>
</evidence>
<feature type="domain" description="DNA-directed DNA polymerase X" evidence="24">
    <location>
        <begin position="1"/>
        <end position="315"/>
    </location>
</feature>
<dbReference type="InterPro" id="IPR050243">
    <property type="entry name" value="PHP_phosphatase"/>
</dbReference>
<comment type="catalytic activity">
    <reaction evidence="19">
        <text>a 5'-end 2'-deoxyribose-2'-deoxyribonucleotide-DNA = (2E,4S)-4-hydroxypenten-2-al-5-phosphate + a 5'-end 5'-phospho-2'-deoxyribonucleoside-DNA + H(+)</text>
        <dbReference type="Rhea" id="RHEA:76255"/>
        <dbReference type="Rhea" id="RHEA-COMP:13180"/>
        <dbReference type="Rhea" id="RHEA-COMP:18657"/>
        <dbReference type="ChEBI" id="CHEBI:15378"/>
        <dbReference type="ChEBI" id="CHEBI:136412"/>
        <dbReference type="ChEBI" id="CHEBI:195194"/>
        <dbReference type="ChEBI" id="CHEBI:195195"/>
    </reaction>
</comment>
<dbReference type="GO" id="GO:0006281">
    <property type="term" value="P:DNA repair"/>
    <property type="evidence" value="ECO:0007669"/>
    <property type="project" value="UniProtKB-KW"/>
</dbReference>